<dbReference type="GO" id="GO:0015562">
    <property type="term" value="F:efflux transmembrane transporter activity"/>
    <property type="evidence" value="ECO:0007669"/>
    <property type="project" value="TreeGrafter"/>
</dbReference>
<feature type="domain" description="YknX-like C-terminal permuted SH3-like" evidence="5">
    <location>
        <begin position="287"/>
        <end position="354"/>
    </location>
</feature>
<proteinExistence type="inferred from homology"/>
<dbReference type="EMBL" id="JAOTIF010000019">
    <property type="protein sequence ID" value="MCU7551259.1"/>
    <property type="molecule type" value="Genomic_DNA"/>
</dbReference>
<dbReference type="Gene3D" id="2.40.50.100">
    <property type="match status" value="2"/>
</dbReference>
<reference evidence="6" key="2">
    <citation type="submission" date="2023-04" db="EMBL/GenBank/DDBJ databases">
        <title>Paracnuella aquatica gen. nov., sp. nov., a member of the family Chitinophagaceae isolated from a hot spring.</title>
        <authorList>
            <person name="Wang C."/>
        </authorList>
    </citation>
    <scope>NUCLEOTIDE SEQUENCE</scope>
    <source>
        <strain evidence="6">LB-8</strain>
    </source>
</reference>
<dbReference type="PANTHER" id="PTHR30469">
    <property type="entry name" value="MULTIDRUG RESISTANCE PROTEIN MDTA"/>
    <property type="match status" value="1"/>
</dbReference>
<dbReference type="SUPFAM" id="SSF111369">
    <property type="entry name" value="HlyD-like secretion proteins"/>
    <property type="match status" value="1"/>
</dbReference>
<dbReference type="Gene3D" id="2.40.420.20">
    <property type="match status" value="1"/>
</dbReference>
<reference evidence="6" key="1">
    <citation type="submission" date="2022-09" db="EMBL/GenBank/DDBJ databases">
        <authorList>
            <person name="Yuan C."/>
            <person name="Ke Z."/>
        </authorList>
    </citation>
    <scope>NUCLEOTIDE SEQUENCE</scope>
    <source>
        <strain evidence="6">LB-8</strain>
    </source>
</reference>
<keyword evidence="2" id="KW-1133">Transmembrane helix</keyword>
<dbReference type="InterPro" id="IPR058792">
    <property type="entry name" value="Beta-barrel_RND_2"/>
</dbReference>
<name>A0A9X3BGN8_9BACT</name>
<evidence type="ECO:0000259" key="3">
    <source>
        <dbReference type="Pfam" id="PF25917"/>
    </source>
</evidence>
<dbReference type="GO" id="GO:1990281">
    <property type="term" value="C:efflux pump complex"/>
    <property type="evidence" value="ECO:0007669"/>
    <property type="project" value="TreeGrafter"/>
</dbReference>
<dbReference type="RefSeq" id="WP_279298698.1">
    <property type="nucleotide sequence ID" value="NZ_JAOTIF010000019.1"/>
</dbReference>
<evidence type="ECO:0000313" key="7">
    <source>
        <dbReference type="Proteomes" id="UP001155483"/>
    </source>
</evidence>
<dbReference type="Gene3D" id="2.40.30.170">
    <property type="match status" value="1"/>
</dbReference>
<dbReference type="PANTHER" id="PTHR30469:SF15">
    <property type="entry name" value="HLYD FAMILY OF SECRETION PROTEINS"/>
    <property type="match status" value="1"/>
</dbReference>
<dbReference type="InterPro" id="IPR058625">
    <property type="entry name" value="MdtA-like_BSH"/>
</dbReference>
<protein>
    <submittedName>
        <fullName evidence="6">Efflux RND transporter periplasmic adaptor subunit</fullName>
    </submittedName>
</protein>
<evidence type="ECO:0000259" key="4">
    <source>
        <dbReference type="Pfam" id="PF25954"/>
    </source>
</evidence>
<evidence type="ECO:0000259" key="5">
    <source>
        <dbReference type="Pfam" id="PF25989"/>
    </source>
</evidence>
<accession>A0A9X3BGN8</accession>
<dbReference type="Pfam" id="PF25917">
    <property type="entry name" value="BSH_RND"/>
    <property type="match status" value="1"/>
</dbReference>
<dbReference type="Pfam" id="PF25954">
    <property type="entry name" value="Beta-barrel_RND_2"/>
    <property type="match status" value="1"/>
</dbReference>
<dbReference type="NCBIfam" id="TIGR01730">
    <property type="entry name" value="RND_mfp"/>
    <property type="match status" value="1"/>
</dbReference>
<evidence type="ECO:0000256" key="1">
    <source>
        <dbReference type="ARBA" id="ARBA00009477"/>
    </source>
</evidence>
<evidence type="ECO:0000313" key="6">
    <source>
        <dbReference type="EMBL" id="MCU7551259.1"/>
    </source>
</evidence>
<evidence type="ECO:0000256" key="2">
    <source>
        <dbReference type="SAM" id="Phobius"/>
    </source>
</evidence>
<sequence>MKQKKGIGGRIITIVAILAIISLTAFKLMNNKKKIDENNKPADRTNIPIAVSIDTARILSVSGDFTLPAVLQPAKDANIAVAVQGMIKSLNIEEGSYVAQGQVIGKIDTRLKELNLQSTQLSSAKLEKDMKTYKELMEGNATTEEKYNDIKYNYENNKIQIDQIRQQISDGNIIAPISGIVVTKNLEAGEFVNPGTVIASIVSVNSLKAAVMVNEKDVYKLKNGQQAVVSSDVFPGKTFRGQISFISPKGDDNHNYPVEVEVANAGQALKAGTYVKVMFGLSQQSDALQIPKKALAEGMKNPYIYVVKGNGVEQRKLVLGRELGENVEVIGGLQQGEVVVVNGQINLTENSKIEIVKN</sequence>
<dbReference type="InterPro" id="IPR006143">
    <property type="entry name" value="RND_pump_MFP"/>
</dbReference>
<feature type="transmembrane region" description="Helical" evidence="2">
    <location>
        <begin position="7"/>
        <end position="29"/>
    </location>
</feature>
<keyword evidence="7" id="KW-1185">Reference proteome</keyword>
<keyword evidence="2" id="KW-0472">Membrane</keyword>
<keyword evidence="2" id="KW-0812">Transmembrane</keyword>
<dbReference type="Proteomes" id="UP001155483">
    <property type="component" value="Unassembled WGS sequence"/>
</dbReference>
<comment type="caution">
    <text evidence="6">The sequence shown here is derived from an EMBL/GenBank/DDBJ whole genome shotgun (WGS) entry which is preliminary data.</text>
</comment>
<feature type="domain" description="Multidrug resistance protein MdtA-like barrel-sandwich hybrid" evidence="3">
    <location>
        <begin position="77"/>
        <end position="202"/>
    </location>
</feature>
<feature type="domain" description="CusB-like beta-barrel" evidence="4">
    <location>
        <begin position="211"/>
        <end position="280"/>
    </location>
</feature>
<dbReference type="Pfam" id="PF25989">
    <property type="entry name" value="YknX_C"/>
    <property type="match status" value="1"/>
</dbReference>
<comment type="similarity">
    <text evidence="1">Belongs to the membrane fusion protein (MFP) (TC 8.A.1) family.</text>
</comment>
<organism evidence="6 7">
    <name type="scientific">Paraflavisolibacter caeni</name>
    <dbReference type="NCBI Taxonomy" id="2982496"/>
    <lineage>
        <taxon>Bacteria</taxon>
        <taxon>Pseudomonadati</taxon>
        <taxon>Bacteroidota</taxon>
        <taxon>Chitinophagia</taxon>
        <taxon>Chitinophagales</taxon>
        <taxon>Chitinophagaceae</taxon>
        <taxon>Paraflavisolibacter</taxon>
    </lineage>
</organism>
<dbReference type="InterPro" id="IPR058637">
    <property type="entry name" value="YknX-like_C"/>
</dbReference>
<dbReference type="AlphaFoldDB" id="A0A9X3BGN8"/>
<gene>
    <name evidence="6" type="ORF">OCK74_19210</name>
</gene>